<gene>
    <name evidence="9" type="ORF">BO97DRAFT_430169</name>
</gene>
<keyword evidence="5 7" id="KW-0472">Membrane</keyword>
<dbReference type="GO" id="GO:0022857">
    <property type="term" value="F:transmembrane transporter activity"/>
    <property type="evidence" value="ECO:0007669"/>
    <property type="project" value="InterPro"/>
</dbReference>
<dbReference type="GO" id="GO:0016020">
    <property type="term" value="C:membrane"/>
    <property type="evidence" value="ECO:0007669"/>
    <property type="project" value="UniProtKB-SubCell"/>
</dbReference>
<evidence type="ECO:0000256" key="3">
    <source>
        <dbReference type="ARBA" id="ARBA00022692"/>
    </source>
</evidence>
<evidence type="ECO:0000256" key="2">
    <source>
        <dbReference type="ARBA" id="ARBA00022448"/>
    </source>
</evidence>
<dbReference type="PANTHER" id="PTHR42718">
    <property type="entry name" value="MAJOR FACILITATOR SUPERFAMILY MULTIDRUG TRANSPORTER MFSC"/>
    <property type="match status" value="1"/>
</dbReference>
<comment type="subcellular location">
    <subcellularLocation>
        <location evidence="1">Membrane</location>
        <topology evidence="1">Multi-pass membrane protein</topology>
    </subcellularLocation>
</comment>
<feature type="region of interest" description="Disordered" evidence="6">
    <location>
        <begin position="26"/>
        <end position="57"/>
    </location>
</feature>
<evidence type="ECO:0000259" key="8">
    <source>
        <dbReference type="PROSITE" id="PS50850"/>
    </source>
</evidence>
<reference evidence="9 10" key="1">
    <citation type="submission" date="2018-02" db="EMBL/GenBank/DDBJ databases">
        <title>The genomes of Aspergillus section Nigri reveals drivers in fungal speciation.</title>
        <authorList>
            <consortium name="DOE Joint Genome Institute"/>
            <person name="Vesth T.C."/>
            <person name="Nybo J."/>
            <person name="Theobald S."/>
            <person name="Brandl J."/>
            <person name="Frisvad J.C."/>
            <person name="Nielsen K.F."/>
            <person name="Lyhne E.K."/>
            <person name="Kogle M.E."/>
            <person name="Kuo A."/>
            <person name="Riley R."/>
            <person name="Clum A."/>
            <person name="Nolan M."/>
            <person name="Lipzen A."/>
            <person name="Salamov A."/>
            <person name="Henrissat B."/>
            <person name="Wiebenga A."/>
            <person name="De vries R.P."/>
            <person name="Grigoriev I.V."/>
            <person name="Mortensen U.H."/>
            <person name="Andersen M.R."/>
            <person name="Baker S.E."/>
        </authorList>
    </citation>
    <scope>NUCLEOTIDE SEQUENCE [LARGE SCALE GENOMIC DNA]</scope>
    <source>
        <strain evidence="9 10">CBS 101889</strain>
    </source>
</reference>
<evidence type="ECO:0000256" key="4">
    <source>
        <dbReference type="ARBA" id="ARBA00022989"/>
    </source>
</evidence>
<dbReference type="EMBL" id="KZ824393">
    <property type="protein sequence ID" value="RAL06487.1"/>
    <property type="molecule type" value="Genomic_DNA"/>
</dbReference>
<dbReference type="RefSeq" id="XP_025545641.1">
    <property type="nucleotide sequence ID" value="XM_025697423.1"/>
</dbReference>
<dbReference type="VEuPathDB" id="FungiDB:BO97DRAFT_430169"/>
<evidence type="ECO:0000313" key="10">
    <source>
        <dbReference type="Proteomes" id="UP000248961"/>
    </source>
</evidence>
<dbReference type="Gene3D" id="1.20.1720.10">
    <property type="entry name" value="Multidrug resistance protein D"/>
    <property type="match status" value="1"/>
</dbReference>
<dbReference type="PANTHER" id="PTHR42718:SF9">
    <property type="entry name" value="MAJOR FACILITATOR SUPERFAMILY MULTIDRUG TRANSPORTER MFSC"/>
    <property type="match status" value="1"/>
</dbReference>
<dbReference type="SUPFAM" id="SSF103473">
    <property type="entry name" value="MFS general substrate transporter"/>
    <property type="match status" value="1"/>
</dbReference>
<dbReference type="GeneID" id="37201712"/>
<evidence type="ECO:0000256" key="1">
    <source>
        <dbReference type="ARBA" id="ARBA00004141"/>
    </source>
</evidence>
<evidence type="ECO:0000256" key="6">
    <source>
        <dbReference type="SAM" id="MobiDB-lite"/>
    </source>
</evidence>
<dbReference type="InterPro" id="IPR020846">
    <property type="entry name" value="MFS_dom"/>
</dbReference>
<evidence type="ECO:0000256" key="5">
    <source>
        <dbReference type="ARBA" id="ARBA00023136"/>
    </source>
</evidence>
<keyword evidence="3 7" id="KW-0812">Transmembrane</keyword>
<accession>A0A395HF53</accession>
<dbReference type="PROSITE" id="PS50850">
    <property type="entry name" value="MFS"/>
    <property type="match status" value="1"/>
</dbReference>
<protein>
    <recommendedName>
        <fullName evidence="8">Major facilitator superfamily (MFS) profile domain-containing protein</fullName>
    </recommendedName>
</protein>
<feature type="transmembrane region" description="Helical" evidence="7">
    <location>
        <begin position="111"/>
        <end position="132"/>
    </location>
</feature>
<keyword evidence="2" id="KW-0813">Transport</keyword>
<sequence length="135" mass="14654">MAIFDLVFRNRDQEVPVVDEEAKGPHFTVFSSPKSSQPNSESSSGFATPTEEKSLAPLGRCPEIGRLASWRGALILLVTSGSQFLDNVYMTSANVALSSIQKDFDVTSTNLQWMISAYTLTFGGFLLLAGVLSDQ</sequence>
<proteinExistence type="predicted"/>
<dbReference type="OrthoDB" id="440755at2759"/>
<keyword evidence="10" id="KW-1185">Reference proteome</keyword>
<evidence type="ECO:0000313" key="9">
    <source>
        <dbReference type="EMBL" id="RAL06487.1"/>
    </source>
</evidence>
<feature type="domain" description="Major facilitator superfamily (MFS) profile" evidence="8">
    <location>
        <begin position="75"/>
        <end position="135"/>
    </location>
</feature>
<dbReference type="AlphaFoldDB" id="A0A395HF53"/>
<dbReference type="InterPro" id="IPR036259">
    <property type="entry name" value="MFS_trans_sf"/>
</dbReference>
<name>A0A395HF53_ASPHC</name>
<dbReference type="Proteomes" id="UP000248961">
    <property type="component" value="Unassembled WGS sequence"/>
</dbReference>
<organism evidence="9 10">
    <name type="scientific">Aspergillus homomorphus (strain CBS 101889)</name>
    <dbReference type="NCBI Taxonomy" id="1450537"/>
    <lineage>
        <taxon>Eukaryota</taxon>
        <taxon>Fungi</taxon>
        <taxon>Dikarya</taxon>
        <taxon>Ascomycota</taxon>
        <taxon>Pezizomycotina</taxon>
        <taxon>Eurotiomycetes</taxon>
        <taxon>Eurotiomycetidae</taxon>
        <taxon>Eurotiales</taxon>
        <taxon>Aspergillaceae</taxon>
        <taxon>Aspergillus</taxon>
        <taxon>Aspergillus subgen. Circumdati</taxon>
    </lineage>
</organism>
<keyword evidence="4 7" id="KW-1133">Transmembrane helix</keyword>
<evidence type="ECO:0000256" key="7">
    <source>
        <dbReference type="SAM" id="Phobius"/>
    </source>
</evidence>
<feature type="compositionally biased region" description="Low complexity" evidence="6">
    <location>
        <begin position="31"/>
        <end position="44"/>
    </location>
</feature>